<evidence type="ECO:0000256" key="2">
    <source>
        <dbReference type="ARBA" id="ARBA00022505"/>
    </source>
</evidence>
<gene>
    <name evidence="8" type="primary">modA</name>
    <name evidence="8" type="ORF">F2Q65_16695</name>
</gene>
<evidence type="ECO:0000256" key="3">
    <source>
        <dbReference type="ARBA" id="ARBA00022723"/>
    </source>
</evidence>
<reference evidence="8 9" key="1">
    <citation type="submission" date="2019-09" db="EMBL/GenBank/DDBJ databases">
        <title>Whole-genome sequence of the purple sulfur bacterium Thiohalocapsa marina DSM 19078.</title>
        <authorList>
            <person name="Kyndt J.A."/>
            <person name="Meyer T.E."/>
        </authorList>
    </citation>
    <scope>NUCLEOTIDE SEQUENCE [LARGE SCALE GENOMIC DNA]</scope>
    <source>
        <strain evidence="8 9">DSM 19078</strain>
    </source>
</reference>
<dbReference type="InterPro" id="IPR005950">
    <property type="entry name" value="ModA"/>
</dbReference>
<dbReference type="GO" id="GO:1901359">
    <property type="term" value="F:tungstate binding"/>
    <property type="evidence" value="ECO:0007669"/>
    <property type="project" value="UniProtKB-ARBA"/>
</dbReference>
<keyword evidence="9" id="KW-1185">Reference proteome</keyword>
<evidence type="ECO:0000313" key="8">
    <source>
        <dbReference type="EMBL" id="KAA6183059.1"/>
    </source>
</evidence>
<dbReference type="GO" id="GO:0046872">
    <property type="term" value="F:metal ion binding"/>
    <property type="evidence" value="ECO:0007669"/>
    <property type="project" value="UniProtKB-KW"/>
</dbReference>
<organism evidence="8 9">
    <name type="scientific">Thiohalocapsa marina</name>
    <dbReference type="NCBI Taxonomy" id="424902"/>
    <lineage>
        <taxon>Bacteria</taxon>
        <taxon>Pseudomonadati</taxon>
        <taxon>Pseudomonadota</taxon>
        <taxon>Gammaproteobacteria</taxon>
        <taxon>Chromatiales</taxon>
        <taxon>Chromatiaceae</taxon>
        <taxon>Thiohalocapsa</taxon>
    </lineage>
</organism>
<comment type="similarity">
    <text evidence="1">Belongs to the bacterial solute-binding protein ModA family.</text>
</comment>
<comment type="caution">
    <text evidence="8">The sequence shown here is derived from an EMBL/GenBank/DDBJ whole genome shotgun (WGS) entry which is preliminary data.</text>
</comment>
<keyword evidence="3 6" id="KW-0479">Metal-binding</keyword>
<dbReference type="SUPFAM" id="SSF53850">
    <property type="entry name" value="Periplasmic binding protein-like II"/>
    <property type="match status" value="1"/>
</dbReference>
<dbReference type="OrthoDB" id="9785015at2"/>
<evidence type="ECO:0000256" key="5">
    <source>
        <dbReference type="ARBA" id="ARBA00062515"/>
    </source>
</evidence>
<proteinExistence type="inferred from homology"/>
<dbReference type="FunFam" id="3.40.190.10:FF:000035">
    <property type="entry name" value="Molybdate ABC transporter substrate-binding protein"/>
    <property type="match status" value="1"/>
</dbReference>
<dbReference type="Pfam" id="PF13531">
    <property type="entry name" value="SBP_bac_11"/>
    <property type="match status" value="1"/>
</dbReference>
<keyword evidence="4 7" id="KW-0732">Signal</keyword>
<comment type="subunit">
    <text evidence="5">The complex is composed of two ATP-binding proteins (ModC), two transmembrane proteins (ModB) and a solute-binding protein (ModA).</text>
</comment>
<dbReference type="PANTHER" id="PTHR30632">
    <property type="entry name" value="MOLYBDATE-BINDING PERIPLASMIC PROTEIN"/>
    <property type="match status" value="1"/>
</dbReference>
<feature type="binding site" evidence="6">
    <location>
        <position position="175"/>
    </location>
    <ligand>
        <name>molybdate</name>
        <dbReference type="ChEBI" id="CHEBI:36264"/>
    </ligand>
</feature>
<evidence type="ECO:0000256" key="1">
    <source>
        <dbReference type="ARBA" id="ARBA00009175"/>
    </source>
</evidence>
<dbReference type="InterPro" id="IPR044084">
    <property type="entry name" value="AvModA-like_subst-bd"/>
</dbReference>
<dbReference type="RefSeq" id="WP_150094543.1">
    <property type="nucleotide sequence ID" value="NZ_JBFUOH010000082.1"/>
</dbReference>
<evidence type="ECO:0000256" key="7">
    <source>
        <dbReference type="SAM" id="SignalP"/>
    </source>
</evidence>
<feature type="chain" id="PRO_5024299512" evidence="7">
    <location>
        <begin position="21"/>
        <end position="259"/>
    </location>
</feature>
<dbReference type="GO" id="GO:0015689">
    <property type="term" value="P:molybdate ion transport"/>
    <property type="evidence" value="ECO:0007669"/>
    <property type="project" value="InterPro"/>
</dbReference>
<feature type="binding site" evidence="6">
    <location>
        <position position="67"/>
    </location>
    <ligand>
        <name>molybdate</name>
        <dbReference type="ChEBI" id="CHEBI:36264"/>
    </ligand>
</feature>
<keyword evidence="2 6" id="KW-0500">Molybdenum</keyword>
<dbReference type="EMBL" id="VWXX01000037">
    <property type="protein sequence ID" value="KAA6183059.1"/>
    <property type="molecule type" value="Genomic_DNA"/>
</dbReference>
<sequence>MKVRPHVSIALLLALAAAVAAPGAAPSATAGEAQIAVAANFTAPMKRITALFEQDTGHSVRTSYGATGKFYAQIRNGAPFEALLAADQKRPERLEAEGVGVPGSRFTYAIGSLVLWSAKPGLVENDPSLLRTGNFNKLSVANPKLAPYGEAAMQTLSALRLRQALEPRLVMGENIAQTFQFVDTGNADLGFVALSQVMQDGRIAKGSGWIVPGDLHAPIRQDAVMLHRGRDNPAVIELIAYLQSEKAQAVIRDFGYQTE</sequence>
<protein>
    <submittedName>
        <fullName evidence="8">Molybdate ABC transporter substrate-binding protein</fullName>
    </submittedName>
</protein>
<evidence type="ECO:0000313" key="9">
    <source>
        <dbReference type="Proteomes" id="UP000322981"/>
    </source>
</evidence>
<dbReference type="PANTHER" id="PTHR30632:SF14">
    <property type="entry name" value="TUNGSTATE_MOLYBDATE_CHROMATE-BINDING PROTEIN MODA"/>
    <property type="match status" value="1"/>
</dbReference>
<evidence type="ECO:0000256" key="6">
    <source>
        <dbReference type="PIRSR" id="PIRSR004846-1"/>
    </source>
</evidence>
<dbReference type="Gene3D" id="3.40.190.10">
    <property type="entry name" value="Periplasmic binding protein-like II"/>
    <property type="match status" value="2"/>
</dbReference>
<dbReference type="PIRSF" id="PIRSF004846">
    <property type="entry name" value="ModA"/>
    <property type="match status" value="1"/>
</dbReference>
<dbReference type="InterPro" id="IPR050682">
    <property type="entry name" value="ModA/WtpA"/>
</dbReference>
<dbReference type="NCBIfam" id="TIGR01256">
    <property type="entry name" value="modA"/>
    <property type="match status" value="1"/>
</dbReference>
<evidence type="ECO:0000256" key="4">
    <source>
        <dbReference type="ARBA" id="ARBA00022729"/>
    </source>
</evidence>
<dbReference type="GO" id="GO:0030973">
    <property type="term" value="F:molybdate ion binding"/>
    <property type="evidence" value="ECO:0007669"/>
    <property type="project" value="InterPro"/>
</dbReference>
<name>A0A5M8FEH6_9GAMM</name>
<dbReference type="CDD" id="cd13539">
    <property type="entry name" value="PBP2_AvModA"/>
    <property type="match status" value="1"/>
</dbReference>
<accession>A0A5M8FEH6</accession>
<feature type="signal peptide" evidence="7">
    <location>
        <begin position="1"/>
        <end position="20"/>
    </location>
</feature>
<dbReference type="Proteomes" id="UP000322981">
    <property type="component" value="Unassembled WGS sequence"/>
</dbReference>
<dbReference type="AlphaFoldDB" id="A0A5M8FEH6"/>